<protein>
    <submittedName>
        <fullName evidence="1">Uncharacterized protein</fullName>
    </submittedName>
</protein>
<sequence length="87" mass="10144">MRPYGEPVKETLPNAWGRDRTVTKQAFIIEPSDVGTFRHHYLGYNHRSHRFTSEEVGCSIVVYTDGTGWTSWVFALNWESEECKKLH</sequence>
<accession>A0A514CUJ3</accession>
<evidence type="ECO:0000313" key="2">
    <source>
        <dbReference type="Proteomes" id="UP000315923"/>
    </source>
</evidence>
<keyword evidence="2" id="KW-1185">Reference proteome</keyword>
<evidence type="ECO:0000313" key="1">
    <source>
        <dbReference type="EMBL" id="QDH84141.1"/>
    </source>
</evidence>
<name>A0A514CUJ3_9CAUD</name>
<dbReference type="Proteomes" id="UP000315923">
    <property type="component" value="Segment"/>
</dbReference>
<organism evidence="1 2">
    <name type="scientific">Achromobacter phage vB_AxyP_19-32_Axy12</name>
    <dbReference type="NCBI Taxonomy" id="2591043"/>
    <lineage>
        <taxon>Viruses</taxon>
        <taxon>Duplodnaviria</taxon>
        <taxon>Heunggongvirae</taxon>
        <taxon>Uroviricota</taxon>
        <taxon>Caudoviricetes</taxon>
        <taxon>Schitoviridae</taxon>
        <taxon>Rothmandenesvirinae</taxon>
        <taxon>Dongdastvirus</taxon>
        <taxon>Dongdastvirus Axy12</taxon>
    </lineage>
</organism>
<reference evidence="1 2" key="1">
    <citation type="submission" date="2019-05" db="EMBL/GenBank/DDBJ databases">
        <title>Complete genome sequence of sixteen phages from Abidjan, cote d'Ivoire, isolated on a single strain of Achromobacter xylosoxidans.</title>
        <authorList>
            <person name="Essoh C."/>
            <person name="Vernadet J.-P."/>
            <person name="Vergnaud G."/>
            <person name="Pourcel C."/>
        </authorList>
    </citation>
    <scope>NUCLEOTIDE SEQUENCE [LARGE SCALE GENOMIC DNA]</scope>
</reference>
<gene>
    <name evidence="1" type="ORF">Axy12_027</name>
</gene>
<proteinExistence type="predicted"/>
<dbReference type="EMBL" id="MK962631">
    <property type="protein sequence ID" value="QDH84141.1"/>
    <property type="molecule type" value="Genomic_DNA"/>
</dbReference>